<dbReference type="SUPFAM" id="SSF52540">
    <property type="entry name" value="P-loop containing nucleoside triphosphate hydrolases"/>
    <property type="match status" value="1"/>
</dbReference>
<dbReference type="PANTHER" id="PTHR14819:SF9">
    <property type="entry name" value="UP-REGULATOR OF CELL PROLIFERATION-LIKE"/>
    <property type="match status" value="1"/>
</dbReference>
<dbReference type="Proteomes" id="UP001501920">
    <property type="component" value="Chromosome 6"/>
</dbReference>
<evidence type="ECO:0000313" key="5">
    <source>
        <dbReference type="Proteomes" id="UP001501920"/>
    </source>
</evidence>
<comment type="similarity">
    <text evidence="1">Belongs to the TRAFAC class dynamin-like GTPase superfamily. Very large inducible GTPase (VLIG) family.</text>
</comment>
<dbReference type="GeneTree" id="ENSGT00940000154390"/>
<sequence>MASVTEDLEMQPHGSGSLQQNVQQHRGSLHAFLHTLGLAEYFPNKILTLRSLQEIKRDSLSDKKDDSLQAIPWAFLRKLLMANTKSRTLDCASENKETNDWFSESNIDISPNTLDLIVALYACADSFLQQEMTLKMSMCQFAVPFLLPCGIQNQCTLMLWALRGVLKEWCPHSMSKSKGFVEESVVCAKIPLVSFVRLRNCSLSKSQVINHLLSESQQHHDFFCHRDMKGGCRPRMIANGMVEMCWYLPGGNTAIDIFPEPVAIANLRGDVGAFETQFAFLTQVSKAMFVFLDKFEEREQKMLVSSQQLNSKLFFVVNYQRDTHPDVKSSIQAVMEALKLTKEDIIVKSQNINMAKLTDMICSTIRKSLSEPSPSLDIESMSRIACEFGISVDELTSKASSSAEQAAQNIIKGIGVREIVVYKKNQLPLQGENWKRLAQIEKEECRLQTAGDTKLEDYKAELQQEKKIIQKTQSKYKITSAMSEFINAVTTNDSIERAFFLKWLGYKLDMRSRKCLSSLRHAFKEHRRQKDKESLAKVDQQLLDSSLGLEHYLREMGHVYEASLGSSKRLDELPTVAAELLQEGFPLELLDGDASSIPEKWINDVLMELHRMVGQKSRLLVLTVLGVQSTGKSTLLNTMFGVQFAVSSGRCTRGAYMLLLTVGEDLRTELSCDYILLIDTEGLKSPDLVQLDNSYEHDNQLATFVIGLSDVTIINVAMENFTEMKDILQIAVHAFLRMKEIGKKPICHFVHQNVAGVSAHNKLMTERQHLLEHLNEMTQIAATMEKKTGISKFTDVLDYDVELNHWYIPALWYGTPPMAPVNTGYSVAVFDFKKNMLKTLKERNDELFFNIPQFLEWTRSMWRAVKFENFIFSFQNTLVAHAYDSLCKEFSDWEWSFKRHIYSWLESATIQISNAETSSLQEVEEIVEALNGDAQKEIASQKREMDEKLKTYYKRKDRHVSLVERYKIDFIKNIQSLQTEMINTVRNKLDAAFQLRTNVAKVNELQKKQATMIEHQVLQLLKNCSSRTDELSDEDLKADFESMWNKALVNISGFKERDVPSEILKELCSSFGHLKINQYMENVKDLTEYASDKFEVSGKRHLPKLKHWKNMVARKIVKQEVQSVADTAIQNCRRMIEESAKSKSDYQTFHIKELIKKMDEYIKSVNSKTNLAFEVDLKLHICGIASQKFLEMHRRFLADKDPLKHLEAFKSHYLSDFIDLYRLNDQCQRKAQDFTQLCLKPAVTEHINQSIGTDIVDAILSCSYSTEYSSRSYFQYNILKELLEKDEFKEFVRYILHYETYVNDWIYKHIIQCFSKDLSVSKLKTKKLDSIIEKIVEAVKDSQYGDDGCILSNDTKSTTVLIQNLCKALSKVISIPKDTVDRVLFQNTSLCTPFTKNLLEYLKDLKRQLEEEITKSSDITEMLNSVSVKPQNELFKRIFGCGKQCPFCKAPCEAGGKDHRQHHAAVHRPQGLGRYRYVSTNILCEEICTSSVHGNGTFQNHETDFQPHPYKDYHTYYPDWLIPPDRTIEASDYWKYVLVKYNDTFAEEYKAKPAVYPSVWNNIDEVQALEGLKSAFCIK</sequence>
<accession>A0AAR2KW05</accession>
<dbReference type="Pfam" id="PF25974">
    <property type="entry name" value="URGCP_9th"/>
    <property type="match status" value="1"/>
</dbReference>
<dbReference type="Gene3D" id="3.40.50.300">
    <property type="entry name" value="P-loop containing nucleotide triphosphate hydrolases"/>
    <property type="match status" value="1"/>
</dbReference>
<dbReference type="Ensembl" id="ENSPNAT00000046140.1">
    <property type="protein sequence ID" value="ENSPNAP00000066326.1"/>
    <property type="gene ID" value="ENSPNAG00000030844.1"/>
</dbReference>
<reference evidence="4 5" key="1">
    <citation type="submission" date="2020-10" db="EMBL/GenBank/DDBJ databases">
        <title>Pygocentrus nattereri (red-bellied piranha) genome, fPygNat1, primary haplotype.</title>
        <authorList>
            <person name="Myers G."/>
            <person name="Meyer A."/>
            <person name="Karagic N."/>
            <person name="Pippel M."/>
            <person name="Winkler S."/>
            <person name="Tracey A."/>
            <person name="Wood J."/>
            <person name="Formenti G."/>
            <person name="Howe K."/>
            <person name="Fedrigo O."/>
            <person name="Jarvis E.D."/>
        </authorList>
    </citation>
    <scope>NUCLEOTIDE SEQUENCE [LARGE SCALE GENOMIC DNA]</scope>
</reference>
<dbReference type="InterPro" id="IPR058641">
    <property type="entry name" value="GVIN1_dom"/>
</dbReference>
<organism evidence="4 5">
    <name type="scientific">Pygocentrus nattereri</name>
    <name type="common">Red-bellied piranha</name>
    <dbReference type="NCBI Taxonomy" id="42514"/>
    <lineage>
        <taxon>Eukaryota</taxon>
        <taxon>Metazoa</taxon>
        <taxon>Chordata</taxon>
        <taxon>Craniata</taxon>
        <taxon>Vertebrata</taxon>
        <taxon>Euteleostomi</taxon>
        <taxon>Actinopterygii</taxon>
        <taxon>Neopterygii</taxon>
        <taxon>Teleostei</taxon>
        <taxon>Ostariophysi</taxon>
        <taxon>Characiformes</taxon>
        <taxon>Characoidei</taxon>
        <taxon>Pygocentrus</taxon>
    </lineage>
</organism>
<proteinExistence type="inferred from homology"/>
<reference evidence="4" key="2">
    <citation type="submission" date="2025-08" db="UniProtKB">
        <authorList>
            <consortium name="Ensembl"/>
        </authorList>
    </citation>
    <scope>IDENTIFICATION</scope>
</reference>
<dbReference type="GO" id="GO:0005525">
    <property type="term" value="F:GTP binding"/>
    <property type="evidence" value="ECO:0007669"/>
    <property type="project" value="InterPro"/>
</dbReference>
<evidence type="ECO:0000259" key="3">
    <source>
        <dbReference type="PROSITE" id="PS51717"/>
    </source>
</evidence>
<dbReference type="InterPro" id="IPR057365">
    <property type="entry name" value="URGCP"/>
</dbReference>
<evidence type="ECO:0000313" key="4">
    <source>
        <dbReference type="Ensembl" id="ENSPNAP00000066326.1"/>
    </source>
</evidence>
<protein>
    <recommendedName>
        <fullName evidence="3">VLIG-type G domain-containing protein</fullName>
    </recommendedName>
</protein>
<dbReference type="InterPro" id="IPR027417">
    <property type="entry name" value="P-loop_NTPase"/>
</dbReference>
<keyword evidence="5" id="KW-1185">Reference proteome</keyword>
<feature type="region of interest" description="Disordered" evidence="2">
    <location>
        <begin position="1"/>
        <end position="21"/>
    </location>
</feature>
<feature type="domain" description="VLIG-type G" evidence="3">
    <location>
        <begin position="616"/>
        <end position="859"/>
    </location>
</feature>
<reference evidence="4" key="3">
    <citation type="submission" date="2025-09" db="UniProtKB">
        <authorList>
            <consortium name="Ensembl"/>
        </authorList>
    </citation>
    <scope>IDENTIFICATION</scope>
</reference>
<evidence type="ECO:0000256" key="1">
    <source>
        <dbReference type="ARBA" id="ARBA00006828"/>
    </source>
</evidence>
<dbReference type="PANTHER" id="PTHR14819">
    <property type="entry name" value="GTP-BINDING"/>
    <property type="match status" value="1"/>
</dbReference>
<dbReference type="InterPro" id="IPR052986">
    <property type="entry name" value="VLIG_GTPase"/>
</dbReference>
<dbReference type="Pfam" id="PF25496">
    <property type="entry name" value="URGCP"/>
    <property type="match status" value="1"/>
</dbReference>
<evidence type="ECO:0000256" key="2">
    <source>
        <dbReference type="SAM" id="MobiDB-lite"/>
    </source>
</evidence>
<dbReference type="Pfam" id="PF25683">
    <property type="entry name" value="URGCP_GTPase"/>
    <property type="match status" value="1"/>
</dbReference>
<dbReference type="InterPro" id="IPR030383">
    <property type="entry name" value="G_VLIG_dom"/>
</dbReference>
<name>A0AAR2KW05_PYGNA</name>
<dbReference type="PROSITE" id="PS51717">
    <property type="entry name" value="G_VLIG"/>
    <property type="match status" value="1"/>
</dbReference>